<feature type="compositionally biased region" description="Basic and acidic residues" evidence="5">
    <location>
        <begin position="433"/>
        <end position="449"/>
    </location>
</feature>
<evidence type="ECO:0000256" key="4">
    <source>
        <dbReference type="ARBA" id="ARBA00023172"/>
    </source>
</evidence>
<dbReference type="SUPFAM" id="SSF56349">
    <property type="entry name" value="DNA breaking-rejoining enzymes"/>
    <property type="match status" value="1"/>
</dbReference>
<dbReference type="InterPro" id="IPR038488">
    <property type="entry name" value="Integrase_DNA-bd_sf"/>
</dbReference>
<dbReference type="Gene3D" id="1.10.443.10">
    <property type="entry name" value="Intergrase catalytic core"/>
    <property type="match status" value="1"/>
</dbReference>
<reference evidence="7" key="1">
    <citation type="submission" date="2021-04" db="EMBL/GenBank/DDBJ databases">
        <authorList>
            <person name="Vanwijnsberghe S."/>
        </authorList>
    </citation>
    <scope>NUCLEOTIDE SEQUENCE</scope>
    <source>
        <strain evidence="7">LMG 31841</strain>
    </source>
</reference>
<dbReference type="GO" id="GO:0003677">
    <property type="term" value="F:DNA binding"/>
    <property type="evidence" value="ECO:0007669"/>
    <property type="project" value="UniProtKB-KW"/>
</dbReference>
<evidence type="ECO:0000256" key="3">
    <source>
        <dbReference type="ARBA" id="ARBA00023125"/>
    </source>
</evidence>
<evidence type="ECO:0000256" key="5">
    <source>
        <dbReference type="SAM" id="MobiDB-lite"/>
    </source>
</evidence>
<protein>
    <submittedName>
        <fullName evidence="7">Prophage integrase IntA</fullName>
    </submittedName>
</protein>
<dbReference type="Pfam" id="PF13356">
    <property type="entry name" value="Arm-DNA-bind_3"/>
    <property type="match status" value="1"/>
</dbReference>
<sequence length="460" mass="52499">MATLTTKELQALTSSDDGRRLTDGHGVFGVVRVGAKSISVHFSLRYRSAGAIRELRLGTFPKSTLRQIRDARDSARAQINEGEDPLEHKRIERLRKQVEVDAAVSNLEERLARKTFRQRFNEWIDSALQKRADGGQEVRRAFEKDILPVVGDMAMEDVRRSHLISSLDTIVARGANRLANRMLTDLKQFIKWCQVREYVSVDPLLTIVKKDVGGADGERERTLSKDEIRALPGVLECANLLETTKRALMLILATNARVGEVIKARKQDINLELKIWRIPFQNAKNRESHIVFLSDFALQHMRVLFELSDSKEWLLPGLRRENEPETHVGLKSITKQVSDRQLVFYEREAHAKRASNGNSLVLSEEKWTPHDLRRTAATLMQELGVLPAVIDKCMNHREQNRMKRIYQRYPYTAEKREAWRLLGAHLGELTAEDADKQKTEDSSSDKESSEAVPGETTHLP</sequence>
<evidence type="ECO:0000256" key="1">
    <source>
        <dbReference type="ARBA" id="ARBA00008857"/>
    </source>
</evidence>
<keyword evidence="4" id="KW-0233">DNA recombination</keyword>
<evidence type="ECO:0000313" key="8">
    <source>
        <dbReference type="Proteomes" id="UP000789704"/>
    </source>
</evidence>
<dbReference type="EMBL" id="CAJQZC010000004">
    <property type="protein sequence ID" value="CAG4897097.1"/>
    <property type="molecule type" value="Genomic_DNA"/>
</dbReference>
<dbReference type="InterPro" id="IPR010998">
    <property type="entry name" value="Integrase_recombinase_N"/>
</dbReference>
<keyword evidence="2" id="KW-0229">DNA integration</keyword>
<evidence type="ECO:0000313" key="7">
    <source>
        <dbReference type="EMBL" id="CAG4897097.1"/>
    </source>
</evidence>
<feature type="domain" description="Tyr recombinase" evidence="6">
    <location>
        <begin position="218"/>
        <end position="420"/>
    </location>
</feature>
<keyword evidence="3" id="KW-0238">DNA-binding</keyword>
<comment type="caution">
    <text evidence="7">The sequence shown here is derived from an EMBL/GenBank/DDBJ whole genome shotgun (WGS) entry which is preliminary data.</text>
</comment>
<dbReference type="PROSITE" id="PS51898">
    <property type="entry name" value="TYR_RECOMBINASE"/>
    <property type="match status" value="1"/>
</dbReference>
<evidence type="ECO:0000256" key="2">
    <source>
        <dbReference type="ARBA" id="ARBA00022908"/>
    </source>
</evidence>
<dbReference type="InterPro" id="IPR002104">
    <property type="entry name" value="Integrase_catalytic"/>
</dbReference>
<dbReference type="Gene3D" id="1.10.150.130">
    <property type="match status" value="1"/>
</dbReference>
<dbReference type="Pfam" id="PF00589">
    <property type="entry name" value="Phage_integrase"/>
    <property type="match status" value="1"/>
</dbReference>
<proteinExistence type="inferred from homology"/>
<dbReference type="PANTHER" id="PTHR30629">
    <property type="entry name" value="PROPHAGE INTEGRASE"/>
    <property type="match status" value="1"/>
</dbReference>
<comment type="similarity">
    <text evidence="1">Belongs to the 'phage' integrase family.</text>
</comment>
<accession>A0A9N8RWA9</accession>
<feature type="region of interest" description="Disordered" evidence="5">
    <location>
        <begin position="430"/>
        <end position="460"/>
    </location>
</feature>
<keyword evidence="8" id="KW-1185">Reference proteome</keyword>
<gene>
    <name evidence="7" type="primary">intA_2</name>
    <name evidence="7" type="ORF">LMG31841_02417</name>
</gene>
<dbReference type="Pfam" id="PF22022">
    <property type="entry name" value="Phage_int_M"/>
    <property type="match status" value="1"/>
</dbReference>
<dbReference type="InterPro" id="IPR025166">
    <property type="entry name" value="Integrase_DNA_bind_dom"/>
</dbReference>
<dbReference type="AlphaFoldDB" id="A0A9N8RWA9"/>
<organism evidence="7 8">
    <name type="scientific">Paraburkholderia saeva</name>
    <dbReference type="NCBI Taxonomy" id="2777537"/>
    <lineage>
        <taxon>Bacteria</taxon>
        <taxon>Pseudomonadati</taxon>
        <taxon>Pseudomonadota</taxon>
        <taxon>Betaproteobacteria</taxon>
        <taxon>Burkholderiales</taxon>
        <taxon>Burkholderiaceae</taxon>
        <taxon>Paraburkholderia</taxon>
    </lineage>
</organism>
<dbReference type="GO" id="GO:0015074">
    <property type="term" value="P:DNA integration"/>
    <property type="evidence" value="ECO:0007669"/>
    <property type="project" value="UniProtKB-KW"/>
</dbReference>
<dbReference type="CDD" id="cd00801">
    <property type="entry name" value="INT_P4_C"/>
    <property type="match status" value="1"/>
</dbReference>
<name>A0A9N8RWA9_9BURK</name>
<dbReference type="InterPro" id="IPR011010">
    <property type="entry name" value="DNA_brk_join_enz"/>
</dbReference>
<dbReference type="InterPro" id="IPR013762">
    <property type="entry name" value="Integrase-like_cat_sf"/>
</dbReference>
<dbReference type="InterPro" id="IPR050808">
    <property type="entry name" value="Phage_Integrase"/>
</dbReference>
<dbReference type="Proteomes" id="UP000789704">
    <property type="component" value="Unassembled WGS sequence"/>
</dbReference>
<dbReference type="InterPro" id="IPR053876">
    <property type="entry name" value="Phage_int_M"/>
</dbReference>
<dbReference type="GO" id="GO:0006310">
    <property type="term" value="P:DNA recombination"/>
    <property type="evidence" value="ECO:0007669"/>
    <property type="project" value="UniProtKB-KW"/>
</dbReference>
<evidence type="ECO:0000259" key="6">
    <source>
        <dbReference type="PROSITE" id="PS51898"/>
    </source>
</evidence>
<dbReference type="Gene3D" id="3.30.160.390">
    <property type="entry name" value="Integrase, DNA-binding domain"/>
    <property type="match status" value="1"/>
</dbReference>
<dbReference type="PANTHER" id="PTHR30629:SF2">
    <property type="entry name" value="PROPHAGE INTEGRASE INTS-RELATED"/>
    <property type="match status" value="1"/>
</dbReference>
<dbReference type="RefSeq" id="WP_228876767.1">
    <property type="nucleotide sequence ID" value="NZ_CAJQZC010000004.1"/>
</dbReference>